<reference evidence="7" key="1">
    <citation type="submission" date="2021-06" db="EMBL/GenBank/DDBJ databases">
        <authorList>
            <person name="Kallberg Y."/>
            <person name="Tangrot J."/>
            <person name="Rosling A."/>
        </authorList>
    </citation>
    <scope>NUCLEOTIDE SEQUENCE</scope>
    <source>
        <strain evidence="7">FL966</strain>
    </source>
</reference>
<name>A0A9N9HKX5_9GLOM</name>
<dbReference type="Pfam" id="PF01522">
    <property type="entry name" value="Polysacc_deac_1"/>
    <property type="match status" value="1"/>
</dbReference>
<evidence type="ECO:0000256" key="1">
    <source>
        <dbReference type="ARBA" id="ARBA00022723"/>
    </source>
</evidence>
<evidence type="ECO:0000313" key="7">
    <source>
        <dbReference type="EMBL" id="CAG8686099.1"/>
    </source>
</evidence>
<accession>A0A9N9HKX5</accession>
<dbReference type="Proteomes" id="UP000789759">
    <property type="component" value="Unassembled WGS sequence"/>
</dbReference>
<feature type="signal peptide" evidence="5">
    <location>
        <begin position="1"/>
        <end position="24"/>
    </location>
</feature>
<keyword evidence="4" id="KW-0812">Transmembrane</keyword>
<protein>
    <submittedName>
        <fullName evidence="7">24249_t:CDS:1</fullName>
    </submittedName>
</protein>
<dbReference type="SUPFAM" id="SSF88713">
    <property type="entry name" value="Glycoside hydrolase/deacetylase"/>
    <property type="match status" value="1"/>
</dbReference>
<dbReference type="GO" id="GO:0009272">
    <property type="term" value="P:fungal-type cell wall biogenesis"/>
    <property type="evidence" value="ECO:0007669"/>
    <property type="project" value="UniProtKB-ARBA"/>
</dbReference>
<dbReference type="GO" id="GO:0004099">
    <property type="term" value="F:chitin deacetylase activity"/>
    <property type="evidence" value="ECO:0007669"/>
    <property type="project" value="TreeGrafter"/>
</dbReference>
<dbReference type="InterPro" id="IPR011330">
    <property type="entry name" value="Glyco_hydro/deAcase_b/a-brl"/>
</dbReference>
<keyword evidence="4" id="KW-1133">Transmembrane helix</keyword>
<evidence type="ECO:0000256" key="5">
    <source>
        <dbReference type="SAM" id="SignalP"/>
    </source>
</evidence>
<feature type="domain" description="NodB homology" evidence="6">
    <location>
        <begin position="91"/>
        <end position="278"/>
    </location>
</feature>
<evidence type="ECO:0000313" key="8">
    <source>
        <dbReference type="Proteomes" id="UP000789759"/>
    </source>
</evidence>
<dbReference type="AlphaFoldDB" id="A0A9N9HKX5"/>
<dbReference type="PROSITE" id="PS51677">
    <property type="entry name" value="NODB"/>
    <property type="match status" value="1"/>
</dbReference>
<feature type="chain" id="PRO_5040105294" evidence="5">
    <location>
        <begin position="25"/>
        <end position="387"/>
    </location>
</feature>
<dbReference type="PANTHER" id="PTHR10587:SF133">
    <property type="entry name" value="CHITIN DEACETYLASE 1-RELATED"/>
    <property type="match status" value="1"/>
</dbReference>
<evidence type="ECO:0000256" key="3">
    <source>
        <dbReference type="SAM" id="MobiDB-lite"/>
    </source>
</evidence>
<feature type="compositionally biased region" description="Low complexity" evidence="3">
    <location>
        <begin position="305"/>
        <end position="335"/>
    </location>
</feature>
<feature type="region of interest" description="Disordered" evidence="3">
    <location>
        <begin position="302"/>
        <end position="335"/>
    </location>
</feature>
<dbReference type="PANTHER" id="PTHR10587">
    <property type="entry name" value="GLYCOSYL TRANSFERASE-RELATED"/>
    <property type="match status" value="1"/>
</dbReference>
<dbReference type="GO" id="GO:0005975">
    <property type="term" value="P:carbohydrate metabolic process"/>
    <property type="evidence" value="ECO:0007669"/>
    <property type="project" value="InterPro"/>
</dbReference>
<keyword evidence="1" id="KW-0479">Metal-binding</keyword>
<dbReference type="InterPro" id="IPR050248">
    <property type="entry name" value="Polysacc_deacetylase_ArnD"/>
</dbReference>
<comment type="caution">
    <text evidence="7">The sequence shown here is derived from an EMBL/GenBank/DDBJ whole genome shotgun (WGS) entry which is preliminary data.</text>
</comment>
<evidence type="ECO:0000256" key="4">
    <source>
        <dbReference type="SAM" id="Phobius"/>
    </source>
</evidence>
<keyword evidence="5" id="KW-0732">Signal</keyword>
<proteinExistence type="predicted"/>
<evidence type="ECO:0000256" key="2">
    <source>
        <dbReference type="ARBA" id="ARBA00022801"/>
    </source>
</evidence>
<dbReference type="GO" id="GO:0046872">
    <property type="term" value="F:metal ion binding"/>
    <property type="evidence" value="ECO:0007669"/>
    <property type="project" value="UniProtKB-KW"/>
</dbReference>
<organism evidence="7 8">
    <name type="scientific">Cetraspora pellucida</name>
    <dbReference type="NCBI Taxonomy" id="1433469"/>
    <lineage>
        <taxon>Eukaryota</taxon>
        <taxon>Fungi</taxon>
        <taxon>Fungi incertae sedis</taxon>
        <taxon>Mucoromycota</taxon>
        <taxon>Glomeromycotina</taxon>
        <taxon>Glomeromycetes</taxon>
        <taxon>Diversisporales</taxon>
        <taxon>Gigasporaceae</taxon>
        <taxon>Cetraspora</taxon>
    </lineage>
</organism>
<keyword evidence="4" id="KW-0472">Membrane</keyword>
<feature type="transmembrane region" description="Helical" evidence="4">
    <location>
        <begin position="340"/>
        <end position="362"/>
    </location>
</feature>
<dbReference type="Gene3D" id="3.20.20.370">
    <property type="entry name" value="Glycoside hydrolase/deacetylase"/>
    <property type="match status" value="1"/>
</dbReference>
<sequence length="387" mass="43140">MKQVNYPFILLAVLCMLMPSSILAVLPGTWPAMDLPPPTSDIYTNLVNLTKVSQAPVNPLNSTCPTVNTYCRWTCDNCIRSNDIVSCPNKLDWALTLDAGPSEYTSTVLNFLDTQNIKVTFFVVGSRVYQYPEILQRILKSGHEIGVLTWSNSWLTTQTNEQVIAELKWTMDAVKAAVNITPKFMRPPFGDYDDRIRDISTQLGLRPVIWDLDTYDWKSDGDSTFNFSWIVNNFTQWIADPNLNNTGHISIEYDLYNQTAAQVSLVVPILKNASYNIKPVSVCMGINHPYVEDVNLDGTPLPIPTNTSNTTLNAPNSATNTTNQSNSNSSNSSSSNHTPIIIGVVGSIAILSLFVIIALLVCKKRKKRRFNSVAVFGVNVEDRFQKF</sequence>
<dbReference type="GO" id="GO:0016020">
    <property type="term" value="C:membrane"/>
    <property type="evidence" value="ECO:0007669"/>
    <property type="project" value="TreeGrafter"/>
</dbReference>
<dbReference type="EMBL" id="CAJVQA010009540">
    <property type="protein sequence ID" value="CAG8686099.1"/>
    <property type="molecule type" value="Genomic_DNA"/>
</dbReference>
<evidence type="ECO:0000259" key="6">
    <source>
        <dbReference type="PROSITE" id="PS51677"/>
    </source>
</evidence>
<keyword evidence="2" id="KW-0378">Hydrolase</keyword>
<keyword evidence="8" id="KW-1185">Reference proteome</keyword>
<gene>
    <name evidence="7" type="ORF">CPELLU_LOCUS11075</name>
</gene>
<dbReference type="InterPro" id="IPR002509">
    <property type="entry name" value="NODB_dom"/>
</dbReference>
<dbReference type="OrthoDB" id="407355at2759"/>